<sequence>MGATTSASGNIVSATAQDRDIQVSSTQTSNGDVRSTTTLNLDGDLEGPVNATTQSRGNYLAAAAYGGDVAIEATQDVGPSEITAGSTLNGPTARLLGGASIGVTAIGNTASMAASASHVSGTVIQRSEAGVRAENFAETQYIPATAEFISQSIANTTALNSGLASSQNLTIRQRSAGDAVTASTSANAANAWDLAGRARATANQTLLYNDGGSVVATTDQSNLSQVRASATVTSYDWGGAVAVAAGTGNEVVAGNNDIYLEIDNSQVNSGGIEVTAEFAGTNGYDAYVSADAVGNAVTGYVCSTCQGNLIATNSQTNSGPVSATSTTTINGTGRTIASSATAVGNTATFYVSRPGS</sequence>
<feature type="region of interest" description="Disordered" evidence="1">
    <location>
        <begin position="16"/>
        <end position="52"/>
    </location>
</feature>
<dbReference type="KEGG" id="bsb:Bresu_2747"/>
<dbReference type="EMBL" id="CP002102">
    <property type="protein sequence ID" value="ADL02054.1"/>
    <property type="molecule type" value="Genomic_DNA"/>
</dbReference>
<dbReference type="HOGENOM" id="CLU_060899_0_0_5"/>
<dbReference type="InterPro" id="IPR049860">
    <property type="entry name" value="Holdfast_HfaD"/>
</dbReference>
<dbReference type="InParanoid" id="D9QMC8"/>
<organism evidence="2 3">
    <name type="scientific">Brevundimonas subvibrioides (strain ATCC 15264 / DSM 4735 / LMG 14903 / NBRC 16000 / CB 81)</name>
    <name type="common">Caulobacter subvibrioides</name>
    <dbReference type="NCBI Taxonomy" id="633149"/>
    <lineage>
        <taxon>Bacteria</taxon>
        <taxon>Pseudomonadati</taxon>
        <taxon>Pseudomonadota</taxon>
        <taxon>Alphaproteobacteria</taxon>
        <taxon>Caulobacterales</taxon>
        <taxon>Caulobacteraceae</taxon>
        <taxon>Brevundimonas</taxon>
    </lineage>
</organism>
<evidence type="ECO:0000313" key="2">
    <source>
        <dbReference type="EMBL" id="ADL02054.1"/>
    </source>
</evidence>
<evidence type="ECO:0000256" key="1">
    <source>
        <dbReference type="SAM" id="MobiDB-lite"/>
    </source>
</evidence>
<gene>
    <name evidence="2" type="ordered locus">Bresu_2747</name>
</gene>
<proteinExistence type="predicted"/>
<dbReference type="eggNOG" id="ENOG5032TXF">
    <property type="taxonomic scope" value="Bacteria"/>
</dbReference>
<name>D9QMC8_BRESC</name>
<reference evidence="3" key="1">
    <citation type="journal article" date="2011" name="J. Bacteriol.">
        <title>Genome sequences of eight morphologically diverse alphaproteobacteria.</title>
        <authorList>
            <consortium name="US DOE Joint Genome Institute"/>
            <person name="Brown P.J."/>
            <person name="Kysela D.T."/>
            <person name="Buechlein A."/>
            <person name="Hemmerich C."/>
            <person name="Brun Y.V."/>
        </authorList>
    </citation>
    <scope>NUCLEOTIDE SEQUENCE [LARGE SCALE GENOMIC DNA]</scope>
    <source>
        <strain evidence="3">ATCC 15264 / DSM 4735 / LMG 14903 / NBRC 16000 / CB 81</strain>
    </source>
</reference>
<dbReference type="Proteomes" id="UP000002696">
    <property type="component" value="Chromosome"/>
</dbReference>
<keyword evidence="3" id="KW-1185">Reference proteome</keyword>
<feature type="compositionally biased region" description="Polar residues" evidence="1">
    <location>
        <begin position="16"/>
        <end position="40"/>
    </location>
</feature>
<dbReference type="NCBIfam" id="NF037936">
    <property type="entry name" value="holdfast_HfaD"/>
    <property type="match status" value="1"/>
</dbReference>
<protein>
    <recommendedName>
        <fullName evidence="4">Holdfast attachment protein D</fullName>
    </recommendedName>
</protein>
<evidence type="ECO:0008006" key="4">
    <source>
        <dbReference type="Google" id="ProtNLM"/>
    </source>
</evidence>
<dbReference type="STRING" id="633149.Bresu_2747"/>
<evidence type="ECO:0000313" key="3">
    <source>
        <dbReference type="Proteomes" id="UP000002696"/>
    </source>
</evidence>
<accession>D9QMC8</accession>
<dbReference type="AlphaFoldDB" id="D9QMC8"/>